<name>A0A5B0W9H9_RHITR</name>
<protein>
    <submittedName>
        <fullName evidence="1">DUF982 domain-containing protein</fullName>
    </submittedName>
</protein>
<evidence type="ECO:0000313" key="2">
    <source>
        <dbReference type="Proteomes" id="UP000323608"/>
    </source>
</evidence>
<sequence>MKPGMRRKIPALTLRKDGGSTCRRINTVRDAVETLLEHWPIDDGEEYLTAVHVCLDAIHGRIAPGAVRDAMLRAAEEAGVSVLQ</sequence>
<accession>A0A5B0W9H9</accession>
<dbReference type="OrthoDB" id="8455244at2"/>
<organism evidence="1 2">
    <name type="scientific">Rhizobium tropici</name>
    <dbReference type="NCBI Taxonomy" id="398"/>
    <lineage>
        <taxon>Bacteria</taxon>
        <taxon>Pseudomonadati</taxon>
        <taxon>Pseudomonadota</taxon>
        <taxon>Alphaproteobacteria</taxon>
        <taxon>Hyphomicrobiales</taxon>
        <taxon>Rhizobiaceae</taxon>
        <taxon>Rhizobium/Agrobacterium group</taxon>
        <taxon>Rhizobium</taxon>
    </lineage>
</organism>
<proteinExistence type="predicted"/>
<comment type="caution">
    <text evidence="1">The sequence shown here is derived from an EMBL/GenBank/DDBJ whole genome shotgun (WGS) entry which is preliminary data.</text>
</comment>
<evidence type="ECO:0000313" key="1">
    <source>
        <dbReference type="EMBL" id="KAA1183108.1"/>
    </source>
</evidence>
<dbReference type="Gene3D" id="6.10.250.730">
    <property type="match status" value="1"/>
</dbReference>
<dbReference type="AlphaFoldDB" id="A0A5B0W9H9"/>
<dbReference type="Proteomes" id="UP000323608">
    <property type="component" value="Unassembled WGS sequence"/>
</dbReference>
<reference evidence="1 2" key="1">
    <citation type="submission" date="2019-07" db="EMBL/GenBank/DDBJ databases">
        <title>The Draft Genome Sequence of Rhizobium tropici SARCC-755 Associated with Superior Nodulation on Pigeonpea (Cajanus cajan (L.) Millsp.).</title>
        <authorList>
            <person name="Bopape F.L."/>
            <person name="Hassen A.I."/>
            <person name="Swanevelder Z.H."/>
            <person name="Gwata E.T."/>
        </authorList>
    </citation>
    <scope>NUCLEOTIDE SEQUENCE [LARGE SCALE GENOMIC DNA]</scope>
    <source>
        <strain evidence="1 2">SARCC-755</strain>
    </source>
</reference>
<dbReference type="InterPro" id="IPR010385">
    <property type="entry name" value="DUF982"/>
</dbReference>
<gene>
    <name evidence="1" type="ORF">FP026_08325</name>
</gene>
<dbReference type="EMBL" id="VNIP01000005">
    <property type="protein sequence ID" value="KAA1183108.1"/>
    <property type="molecule type" value="Genomic_DNA"/>
</dbReference>
<dbReference type="Pfam" id="PF06169">
    <property type="entry name" value="DUF982"/>
    <property type="match status" value="1"/>
</dbReference>